<evidence type="ECO:0000256" key="2">
    <source>
        <dbReference type="ARBA" id="ARBA00022741"/>
    </source>
</evidence>
<reference evidence="5 6" key="1">
    <citation type="submission" date="2016-11" db="EMBL/GenBank/DDBJ databases">
        <title>Actinomyces gypaetusis sp. nov. isolated from the vulture Gypaetus barbatus in Qinghai Tibet Plateau China.</title>
        <authorList>
            <person name="Meng X."/>
        </authorList>
    </citation>
    <scope>NUCLEOTIDE SEQUENCE [LARGE SCALE GENOMIC DNA]</scope>
    <source>
        <strain evidence="5 6">VUL4_2</strain>
    </source>
</reference>
<dbReference type="GO" id="GO:0005524">
    <property type="term" value="F:ATP binding"/>
    <property type="evidence" value="ECO:0007669"/>
    <property type="project" value="UniProtKB-KW"/>
</dbReference>
<dbReference type="InterPro" id="IPR001208">
    <property type="entry name" value="MCM_dom"/>
</dbReference>
<dbReference type="InterPro" id="IPR004482">
    <property type="entry name" value="Mg_chelat-rel"/>
</dbReference>
<dbReference type="EMBL" id="MQSV01000004">
    <property type="protein sequence ID" value="OKL47196.1"/>
    <property type="molecule type" value="Genomic_DNA"/>
</dbReference>
<sequence>MSTVVATRSISLSGISGIPVVVETQVSAGLPAITLVGLPDASLRESKERVRAAVSSCGFSLGNHRITINLFPAEIPKSGSGLDLAIAVSLIWAQGKLPAQNLNTHFLIAELGLDGKLHSVRGILPAVLAAKKNGAQAVIVSFEDFAPASLVPGIEILPCRHLREVLAILSGKNTCALPELQLREERHYEERPETQQEPAIIDLSEIHGQQLAKRALEVAAAGGHNLFLYGTPGSGKTMLAKALPGILPPLTSEQALECACIDSIALDRSADLIKIKRTRPFIAPHHGITLPALIGGGGPLPIPGAITQAHQGVLFLDEAPEFAPRVLDALREPLESKQVAIRRLRSSSVLPADFQLVLAANPCPCGYAYSTKRRCTCSSLSQRRYLQRLSGPLLDRIDIQVQVETPILGSSLDKPTETSKEVQKRVCQARDRAQYRLSEFGLSTNAQLDGKTLSALNSRMDSQLLYQLRNLVNRGVLTMRGLDRVLKVAWTVADLADQEIPDSESVKTALMLRQQGLENDI</sequence>
<proteinExistence type="inferred from homology"/>
<dbReference type="Proteomes" id="UP000186785">
    <property type="component" value="Unassembled WGS sequence"/>
</dbReference>
<dbReference type="PANTHER" id="PTHR32039:SF7">
    <property type="entry name" value="COMPETENCE PROTEIN COMM"/>
    <property type="match status" value="1"/>
</dbReference>
<dbReference type="InterPro" id="IPR014721">
    <property type="entry name" value="Ribsml_uS5_D2-typ_fold_subgr"/>
</dbReference>
<comment type="similarity">
    <text evidence="1">Belongs to the Mg-chelatase subunits D/I family. ComM subfamily.</text>
</comment>
<dbReference type="InterPro" id="IPR000523">
    <property type="entry name" value="Mg_chelatse_chII-like_cat_dom"/>
</dbReference>
<organism evidence="5 6">
    <name type="scientific">Boudabousia liubingyangii</name>
    <dbReference type="NCBI Taxonomy" id="1921764"/>
    <lineage>
        <taxon>Bacteria</taxon>
        <taxon>Bacillati</taxon>
        <taxon>Actinomycetota</taxon>
        <taxon>Actinomycetes</taxon>
        <taxon>Actinomycetales</taxon>
        <taxon>Actinomycetaceae</taxon>
        <taxon>Boudabousia</taxon>
    </lineage>
</organism>
<dbReference type="Gene3D" id="3.40.50.300">
    <property type="entry name" value="P-loop containing nucleotide triphosphate hydrolases"/>
    <property type="match status" value="1"/>
</dbReference>
<comment type="caution">
    <text evidence="5">The sequence shown here is derived from an EMBL/GenBank/DDBJ whole genome shotgun (WGS) entry which is preliminary data.</text>
</comment>
<dbReference type="GO" id="GO:0003677">
    <property type="term" value="F:DNA binding"/>
    <property type="evidence" value="ECO:0007669"/>
    <property type="project" value="InterPro"/>
</dbReference>
<keyword evidence="3" id="KW-0067">ATP-binding</keyword>
<dbReference type="Gene3D" id="3.30.230.10">
    <property type="match status" value="1"/>
</dbReference>
<dbReference type="InterPro" id="IPR003593">
    <property type="entry name" value="AAA+_ATPase"/>
</dbReference>
<dbReference type="PRINTS" id="PR01657">
    <property type="entry name" value="MCMFAMILY"/>
</dbReference>
<dbReference type="AlphaFoldDB" id="A0A1Q5PKN6"/>
<dbReference type="RefSeq" id="WP_073709430.1">
    <property type="nucleotide sequence ID" value="NZ_MQSV01000004.1"/>
</dbReference>
<protein>
    <recommendedName>
        <fullName evidence="4">AAA+ ATPase domain-containing protein</fullName>
    </recommendedName>
</protein>
<dbReference type="OrthoDB" id="9813147at2"/>
<accession>A0A1Q5PKN6</accession>
<gene>
    <name evidence="5" type="ORF">BSR29_06140</name>
</gene>
<dbReference type="SUPFAM" id="SSF54211">
    <property type="entry name" value="Ribosomal protein S5 domain 2-like"/>
    <property type="match status" value="1"/>
</dbReference>
<keyword evidence="2" id="KW-0547">Nucleotide-binding</keyword>
<dbReference type="CDD" id="cd00009">
    <property type="entry name" value="AAA"/>
    <property type="match status" value="1"/>
</dbReference>
<dbReference type="NCBIfam" id="TIGR00368">
    <property type="entry name" value="YifB family Mg chelatase-like AAA ATPase"/>
    <property type="match status" value="1"/>
</dbReference>
<keyword evidence="6" id="KW-1185">Reference proteome</keyword>
<dbReference type="InterPro" id="IPR020568">
    <property type="entry name" value="Ribosomal_Su5_D2-typ_SF"/>
</dbReference>
<dbReference type="Pfam" id="PF13541">
    <property type="entry name" value="ChlI"/>
    <property type="match status" value="1"/>
</dbReference>
<evidence type="ECO:0000256" key="3">
    <source>
        <dbReference type="ARBA" id="ARBA00022840"/>
    </source>
</evidence>
<evidence type="ECO:0000259" key="4">
    <source>
        <dbReference type="SMART" id="SM00382"/>
    </source>
</evidence>
<dbReference type="SMART" id="SM00382">
    <property type="entry name" value="AAA"/>
    <property type="match status" value="1"/>
</dbReference>
<dbReference type="STRING" id="1921764.BSR28_08140"/>
<name>A0A1Q5PKN6_9ACTO</name>
<dbReference type="PANTHER" id="PTHR32039">
    <property type="entry name" value="MAGNESIUM-CHELATASE SUBUNIT CHLI"/>
    <property type="match status" value="1"/>
</dbReference>
<dbReference type="Pfam" id="PF01078">
    <property type="entry name" value="Mg_chelatase"/>
    <property type="match status" value="1"/>
</dbReference>
<dbReference type="InterPro" id="IPR025158">
    <property type="entry name" value="Mg_chelat-rel_C"/>
</dbReference>
<dbReference type="SUPFAM" id="SSF52540">
    <property type="entry name" value="P-loop containing nucleoside triphosphate hydrolases"/>
    <property type="match status" value="1"/>
</dbReference>
<evidence type="ECO:0000256" key="1">
    <source>
        <dbReference type="ARBA" id="ARBA00006354"/>
    </source>
</evidence>
<dbReference type="Pfam" id="PF13335">
    <property type="entry name" value="Mg_chelatase_C"/>
    <property type="match status" value="1"/>
</dbReference>
<evidence type="ECO:0000313" key="6">
    <source>
        <dbReference type="Proteomes" id="UP000186785"/>
    </source>
</evidence>
<feature type="domain" description="AAA+ ATPase" evidence="4">
    <location>
        <begin position="222"/>
        <end position="408"/>
    </location>
</feature>
<dbReference type="InterPro" id="IPR027417">
    <property type="entry name" value="P-loop_NTPase"/>
</dbReference>
<evidence type="ECO:0000313" key="5">
    <source>
        <dbReference type="EMBL" id="OKL47196.1"/>
    </source>
</evidence>
<dbReference type="InterPro" id="IPR045006">
    <property type="entry name" value="CHLI-like"/>
</dbReference>